<accession>A0ABM1RNI7</accession>
<dbReference type="InterPro" id="IPR055294">
    <property type="entry name" value="FBL60-like"/>
</dbReference>
<evidence type="ECO:0000256" key="1">
    <source>
        <dbReference type="SAM" id="SignalP"/>
    </source>
</evidence>
<dbReference type="RefSeq" id="XP_019100575.1">
    <property type="nucleotide sequence ID" value="XM_019245030.1"/>
</dbReference>
<proteinExistence type="predicted"/>
<dbReference type="PANTHER" id="PTHR31293:SF22">
    <property type="entry name" value="BNAC06G06520D PROTEIN"/>
    <property type="match status" value="1"/>
</dbReference>
<reference evidence="4 5" key="3">
    <citation type="submission" date="2025-05" db="UniProtKB">
        <authorList>
            <consortium name="RefSeq"/>
        </authorList>
    </citation>
    <scope>IDENTIFICATION</scope>
    <source>
        <tissue evidence="4 5">Leaf</tissue>
    </source>
</reference>
<dbReference type="Proteomes" id="UP000694864">
    <property type="component" value="Chromosome 4"/>
</dbReference>
<dbReference type="InterPro" id="IPR055411">
    <property type="entry name" value="LRR_FXL15/At3g58940/PEG3-like"/>
</dbReference>
<dbReference type="PANTHER" id="PTHR31293">
    <property type="entry name" value="RNI-LIKE SUPERFAMILY PROTEIN"/>
    <property type="match status" value="1"/>
</dbReference>
<feature type="signal peptide" evidence="1">
    <location>
        <begin position="1"/>
        <end position="24"/>
    </location>
</feature>
<dbReference type="RefSeq" id="XP_019100574.1">
    <property type="nucleotide sequence ID" value="XM_019245029.1"/>
</dbReference>
<dbReference type="Pfam" id="PF24758">
    <property type="entry name" value="LRR_At5g56370"/>
    <property type="match status" value="1"/>
</dbReference>
<evidence type="ECO:0000313" key="5">
    <source>
        <dbReference type="RefSeq" id="XP_019100575.1"/>
    </source>
</evidence>
<keyword evidence="3" id="KW-1185">Reference proteome</keyword>
<reference evidence="3" key="2">
    <citation type="journal article" date="2014" name="Nat. Commun.">
        <title>The emerging biofuel crop Camelina sativa retains a highly undifferentiated hexaploid genome structure.</title>
        <authorList>
            <person name="Kagale S."/>
            <person name="Koh C."/>
            <person name="Nixon J."/>
            <person name="Bollina V."/>
            <person name="Clarke W.E."/>
            <person name="Tuteja R."/>
            <person name="Spillane C."/>
            <person name="Robinson S.J."/>
            <person name="Links M.G."/>
            <person name="Clarke C."/>
            <person name="Higgins E.E."/>
            <person name="Huebert T."/>
            <person name="Sharpe A.G."/>
            <person name="Parkin I.A."/>
        </authorList>
    </citation>
    <scope>NUCLEOTIDE SEQUENCE [LARGE SCALE GENOMIC DNA]</scope>
    <source>
        <strain evidence="3">r\DH55</strain>
    </source>
</reference>
<dbReference type="Gene3D" id="3.80.10.10">
    <property type="entry name" value="Ribonuclease Inhibitor"/>
    <property type="match status" value="1"/>
</dbReference>
<organism evidence="3 5">
    <name type="scientific">Camelina sativa</name>
    <name type="common">False flax</name>
    <name type="synonym">Myagrum sativum</name>
    <dbReference type="NCBI Taxonomy" id="90675"/>
    <lineage>
        <taxon>Eukaryota</taxon>
        <taxon>Viridiplantae</taxon>
        <taxon>Streptophyta</taxon>
        <taxon>Embryophyta</taxon>
        <taxon>Tracheophyta</taxon>
        <taxon>Spermatophyta</taxon>
        <taxon>Magnoliopsida</taxon>
        <taxon>eudicotyledons</taxon>
        <taxon>Gunneridae</taxon>
        <taxon>Pentapetalae</taxon>
        <taxon>rosids</taxon>
        <taxon>malvids</taxon>
        <taxon>Brassicales</taxon>
        <taxon>Brassicaceae</taxon>
        <taxon>Camelineae</taxon>
        <taxon>Camelina</taxon>
    </lineage>
</organism>
<protein>
    <submittedName>
        <fullName evidence="4 5">F-box/LRR-repeat protein At3g60040-like isoform X1</fullName>
    </submittedName>
</protein>
<feature type="chain" id="PRO_5045023091" evidence="1">
    <location>
        <begin position="25"/>
        <end position="278"/>
    </location>
</feature>
<evidence type="ECO:0000313" key="4">
    <source>
        <dbReference type="RefSeq" id="XP_019100574.1"/>
    </source>
</evidence>
<dbReference type="InterPro" id="IPR032675">
    <property type="entry name" value="LRR_dom_sf"/>
</dbReference>
<evidence type="ECO:0000313" key="3">
    <source>
        <dbReference type="Proteomes" id="UP000694864"/>
    </source>
</evidence>
<feature type="domain" description="F-box/LRR-repeat protein 15/At3g58940/PEG3-like LRR" evidence="2">
    <location>
        <begin position="21"/>
        <end position="147"/>
    </location>
</feature>
<name>A0ABM1RNI7_CAMSA</name>
<dbReference type="SUPFAM" id="SSF52047">
    <property type="entry name" value="RNI-like"/>
    <property type="match status" value="1"/>
</dbReference>
<gene>
    <name evidence="4 5" type="primary">LOC104782736</name>
</gene>
<reference evidence="3" key="1">
    <citation type="journal article" date="1997" name="Nucleic Acids Res.">
        <title>tRNAscan-SE: a program for improved detection of transfer RNA genes in genomic sequence.</title>
        <authorList>
            <person name="Lowe T.M."/>
            <person name="Eddy S.R."/>
        </authorList>
    </citation>
    <scope>NUCLEOTIDE SEQUENCE [LARGE SCALE GENOMIC DNA]</scope>
    <source>
        <strain evidence="3">r\DH55</strain>
    </source>
</reference>
<sequence>MTTVGIRILMYSGLLCLFGGLEFCQQPANREYGDIFLPPELFKSKTLVKLTLGRKIDLGKIPPDLSLPALKSLCINSIFFESEDLCYVLLPGCPVLEELVVRGYSEGYPYCISSGTMKKLSFQYDCEVAVETMNSMSFEAPSLVSLDYSDYALAEYEQVNLESLVEARLDLRYSERAKEPDITGLFIGISNIETLHLSPGFTDVISRCVKRGLFLLVFNKLVSLYFGSKNKRGWKVLPYLLKQSPKLETLIIQGLDGYAGDVTMRPFRVACSWLWRNC</sequence>
<keyword evidence="1" id="KW-0732">Signal</keyword>
<dbReference type="GeneID" id="104782736"/>
<evidence type="ECO:0000259" key="2">
    <source>
        <dbReference type="Pfam" id="PF24758"/>
    </source>
</evidence>